<dbReference type="Proteomes" id="UP001235269">
    <property type="component" value="Unassembled WGS sequence"/>
</dbReference>
<dbReference type="SMART" id="SM00895">
    <property type="entry name" value="FCD"/>
    <property type="match status" value="1"/>
</dbReference>
<dbReference type="InterPro" id="IPR000524">
    <property type="entry name" value="Tscrpt_reg_HTH_GntR"/>
</dbReference>
<protein>
    <submittedName>
        <fullName evidence="5">DNA-binding GntR family transcriptional regulator</fullName>
    </submittedName>
</protein>
<comment type="caution">
    <text evidence="5">The sequence shown here is derived from an EMBL/GenBank/DDBJ whole genome shotgun (WGS) entry which is preliminary data.</text>
</comment>
<evidence type="ECO:0000313" key="5">
    <source>
        <dbReference type="EMBL" id="MDQ0454230.1"/>
    </source>
</evidence>
<keyword evidence="3" id="KW-0804">Transcription</keyword>
<evidence type="ECO:0000256" key="1">
    <source>
        <dbReference type="ARBA" id="ARBA00023015"/>
    </source>
</evidence>
<evidence type="ECO:0000259" key="4">
    <source>
        <dbReference type="PROSITE" id="PS50949"/>
    </source>
</evidence>
<gene>
    <name evidence="5" type="ORF">QO005_000545</name>
</gene>
<name>A0ABU0I7P1_9HYPH</name>
<dbReference type="SMART" id="SM00345">
    <property type="entry name" value="HTH_GNTR"/>
    <property type="match status" value="1"/>
</dbReference>
<organism evidence="5 6">
    <name type="scientific">Rhizobium paknamense</name>
    <dbReference type="NCBI Taxonomy" id="1206817"/>
    <lineage>
        <taxon>Bacteria</taxon>
        <taxon>Pseudomonadati</taxon>
        <taxon>Pseudomonadota</taxon>
        <taxon>Alphaproteobacteria</taxon>
        <taxon>Hyphomicrobiales</taxon>
        <taxon>Rhizobiaceae</taxon>
        <taxon>Rhizobium/Agrobacterium group</taxon>
        <taxon>Rhizobium</taxon>
    </lineage>
</organism>
<accession>A0ABU0I7P1</accession>
<dbReference type="PANTHER" id="PTHR43537">
    <property type="entry name" value="TRANSCRIPTIONAL REGULATOR, GNTR FAMILY"/>
    <property type="match status" value="1"/>
</dbReference>
<dbReference type="SUPFAM" id="SSF48008">
    <property type="entry name" value="GntR ligand-binding domain-like"/>
    <property type="match status" value="1"/>
</dbReference>
<dbReference type="EMBL" id="JAUSWH010000001">
    <property type="protein sequence ID" value="MDQ0454230.1"/>
    <property type="molecule type" value="Genomic_DNA"/>
</dbReference>
<dbReference type="SUPFAM" id="SSF46785">
    <property type="entry name" value="Winged helix' DNA-binding domain"/>
    <property type="match status" value="1"/>
</dbReference>
<dbReference type="PROSITE" id="PS50949">
    <property type="entry name" value="HTH_GNTR"/>
    <property type="match status" value="1"/>
</dbReference>
<dbReference type="InterPro" id="IPR008920">
    <property type="entry name" value="TF_FadR/GntR_C"/>
</dbReference>
<dbReference type="InterPro" id="IPR036388">
    <property type="entry name" value="WH-like_DNA-bd_sf"/>
</dbReference>
<dbReference type="GO" id="GO:0003677">
    <property type="term" value="F:DNA binding"/>
    <property type="evidence" value="ECO:0007669"/>
    <property type="project" value="UniProtKB-KW"/>
</dbReference>
<keyword evidence="6" id="KW-1185">Reference proteome</keyword>
<proteinExistence type="predicted"/>
<evidence type="ECO:0000313" key="6">
    <source>
        <dbReference type="Proteomes" id="UP001235269"/>
    </source>
</evidence>
<dbReference type="InterPro" id="IPR036390">
    <property type="entry name" value="WH_DNA-bd_sf"/>
</dbReference>
<feature type="domain" description="HTH gntR-type" evidence="4">
    <location>
        <begin position="14"/>
        <end position="81"/>
    </location>
</feature>
<keyword evidence="2 5" id="KW-0238">DNA-binding</keyword>
<keyword evidence="1" id="KW-0805">Transcription regulation</keyword>
<evidence type="ECO:0000256" key="3">
    <source>
        <dbReference type="ARBA" id="ARBA00023163"/>
    </source>
</evidence>
<dbReference type="PANTHER" id="PTHR43537:SF45">
    <property type="entry name" value="GNTR FAMILY REGULATORY PROTEIN"/>
    <property type="match status" value="1"/>
</dbReference>
<dbReference type="Pfam" id="PF00392">
    <property type="entry name" value="GntR"/>
    <property type="match status" value="1"/>
</dbReference>
<dbReference type="Gene3D" id="1.20.120.530">
    <property type="entry name" value="GntR ligand-binding domain-like"/>
    <property type="match status" value="1"/>
</dbReference>
<dbReference type="InterPro" id="IPR011711">
    <property type="entry name" value="GntR_C"/>
</dbReference>
<reference evidence="5 6" key="1">
    <citation type="submission" date="2023-07" db="EMBL/GenBank/DDBJ databases">
        <title>Genomic Encyclopedia of Type Strains, Phase IV (KMG-IV): sequencing the most valuable type-strain genomes for metagenomic binning, comparative biology and taxonomic classification.</title>
        <authorList>
            <person name="Goeker M."/>
        </authorList>
    </citation>
    <scope>NUCLEOTIDE SEQUENCE [LARGE SCALE GENOMIC DNA]</scope>
    <source>
        <strain evidence="5 6">DSM 100301</strain>
    </source>
</reference>
<dbReference type="Gene3D" id="1.10.10.10">
    <property type="entry name" value="Winged helix-like DNA-binding domain superfamily/Winged helix DNA-binding domain"/>
    <property type="match status" value="1"/>
</dbReference>
<evidence type="ECO:0000256" key="2">
    <source>
        <dbReference type="ARBA" id="ARBA00023125"/>
    </source>
</evidence>
<sequence>MPSKTGLLLLDRSRQVAVQIHEILKERILSVSLEPGSVLSRAALQDEFGVSQTPVRDALLRLQEDGLVDIFPQYATRVSRIDIDHARQAQFLRLSVEVEALRRLSVESPKETAAALEAVLNEQERFADPATYDRFDALDREFHRVLYERSRSLMLWKVMRRQSVHLDRLRRLNLPMPGKMQSLLIEHRAIVTAIARGDGQAAEAAMRTHLSGTLSIIEEIRTRFPDFILNEAANSPPPRAFPGKV</sequence>
<dbReference type="RefSeq" id="WP_307156415.1">
    <property type="nucleotide sequence ID" value="NZ_JAUSWH010000001.1"/>
</dbReference>
<dbReference type="Pfam" id="PF07729">
    <property type="entry name" value="FCD"/>
    <property type="match status" value="1"/>
</dbReference>